<accession>A0A8J4DGS1</accession>
<dbReference type="Pfam" id="PF14362">
    <property type="entry name" value="DUF4407"/>
    <property type="match status" value="2"/>
</dbReference>
<feature type="transmembrane region" description="Helical" evidence="2">
    <location>
        <begin position="176"/>
        <end position="196"/>
    </location>
</feature>
<evidence type="ECO:0000313" key="4">
    <source>
        <dbReference type="Proteomes" id="UP000605992"/>
    </source>
</evidence>
<feature type="transmembrane region" description="Helical" evidence="2">
    <location>
        <begin position="332"/>
        <end position="353"/>
    </location>
</feature>
<protein>
    <recommendedName>
        <fullName evidence="5">DUF4407 domain-containing protein</fullName>
    </recommendedName>
</protein>
<feature type="transmembrane region" description="Helical" evidence="2">
    <location>
        <begin position="104"/>
        <end position="124"/>
    </location>
</feature>
<dbReference type="RefSeq" id="WP_203949877.1">
    <property type="nucleotide sequence ID" value="NZ_BOOR01000102.1"/>
</dbReference>
<evidence type="ECO:0008006" key="5">
    <source>
        <dbReference type="Google" id="ProtNLM"/>
    </source>
</evidence>
<gene>
    <name evidence="3" type="ORF">Pth03_82260</name>
</gene>
<feature type="region of interest" description="Disordered" evidence="1">
    <location>
        <begin position="50"/>
        <end position="69"/>
    </location>
</feature>
<evidence type="ECO:0000256" key="2">
    <source>
        <dbReference type="SAM" id="Phobius"/>
    </source>
</evidence>
<feature type="transmembrane region" description="Helical" evidence="2">
    <location>
        <begin position="136"/>
        <end position="156"/>
    </location>
</feature>
<evidence type="ECO:0000256" key="1">
    <source>
        <dbReference type="SAM" id="MobiDB-lite"/>
    </source>
</evidence>
<keyword evidence="2" id="KW-0472">Membrane</keyword>
<dbReference type="AlphaFoldDB" id="A0A8J4DGS1"/>
<dbReference type="InterPro" id="IPR025519">
    <property type="entry name" value="DUF4407"/>
</dbReference>
<organism evidence="3 4">
    <name type="scientific">Planotetraspora thailandica</name>
    <dbReference type="NCBI Taxonomy" id="487172"/>
    <lineage>
        <taxon>Bacteria</taxon>
        <taxon>Bacillati</taxon>
        <taxon>Actinomycetota</taxon>
        <taxon>Actinomycetes</taxon>
        <taxon>Streptosporangiales</taxon>
        <taxon>Streptosporangiaceae</taxon>
        <taxon>Planotetraspora</taxon>
    </lineage>
</organism>
<proteinExistence type="predicted"/>
<dbReference type="EMBL" id="BOOR01000102">
    <property type="protein sequence ID" value="GII59837.1"/>
    <property type="molecule type" value="Genomic_DNA"/>
</dbReference>
<comment type="caution">
    <text evidence="3">The sequence shown here is derived from an EMBL/GenBank/DDBJ whole genome shotgun (WGS) entry which is preliminary data.</text>
</comment>
<keyword evidence="4" id="KW-1185">Reference proteome</keyword>
<evidence type="ECO:0000313" key="3">
    <source>
        <dbReference type="EMBL" id="GII59837.1"/>
    </source>
</evidence>
<dbReference type="Proteomes" id="UP000605992">
    <property type="component" value="Unassembled WGS sequence"/>
</dbReference>
<sequence>MNEEFMERARPLPQNTVSPEFEELLDRLSAIHRPEVDDVSRSLLSTLTRSQASRGGAEPGGEYGASSSSNVTALSSRRRGRALLWLGGVDPDVVRHLPMLRLRYQAIGTAVLVSGLISGASLWYSLTYLLNLRPVIGVTVGIILALFDVALTRLLLVAEANQRSFGMRLLHALPRVLIAFAIAFGVSTPLLMQVFAAEVDSALNQSRAARIAAFSATQQRDPKLIQLETSILETQKAISSNIDCAFRQFGNSSPNSVDPKCDTKPGASTGEAGFATTQKALLDFTQQISDMRIQHQAELARYTAQVNRPPGLLERIDALTSFRTNSSTARNIFFALLCVIALLESLPVIIGLLSPRTAYDLLLYAEERVATLRGEAEIAARTKISERLLRPDSDSIDIQSIDTVVRSAVDSSVQAVRSEIRSEIVDFAAERERRRAA</sequence>
<keyword evidence="2" id="KW-1133">Transmembrane helix</keyword>
<keyword evidence="2" id="KW-0812">Transmembrane</keyword>
<name>A0A8J4DGS1_9ACTN</name>
<reference evidence="3" key="1">
    <citation type="submission" date="2021-01" db="EMBL/GenBank/DDBJ databases">
        <title>Whole genome shotgun sequence of Planotetraspora thailandica NBRC 104271.</title>
        <authorList>
            <person name="Komaki H."/>
            <person name="Tamura T."/>
        </authorList>
    </citation>
    <scope>NUCLEOTIDE SEQUENCE</scope>
    <source>
        <strain evidence="3">NBRC 104271</strain>
    </source>
</reference>